<dbReference type="GO" id="GO:0004672">
    <property type="term" value="F:protein kinase activity"/>
    <property type="evidence" value="ECO:0007669"/>
    <property type="project" value="InterPro"/>
</dbReference>
<reference evidence="6" key="1">
    <citation type="journal article" date="2008" name="Nature">
        <title>The amphioxus genome and the evolution of the chordate karyotype.</title>
        <authorList>
            <consortium name="US DOE Joint Genome Institute (JGI-PGF)"/>
            <person name="Putnam N.H."/>
            <person name="Butts T."/>
            <person name="Ferrier D.E.K."/>
            <person name="Furlong R.F."/>
            <person name="Hellsten U."/>
            <person name="Kawashima T."/>
            <person name="Robinson-Rechavi M."/>
            <person name="Shoguchi E."/>
            <person name="Terry A."/>
            <person name="Yu J.-K."/>
            <person name="Benito-Gutierrez E.L."/>
            <person name="Dubchak I."/>
            <person name="Garcia-Fernandez J."/>
            <person name="Gibson-Brown J.J."/>
            <person name="Grigoriev I.V."/>
            <person name="Horton A.C."/>
            <person name="de Jong P.J."/>
            <person name="Jurka J."/>
            <person name="Kapitonov V.V."/>
            <person name="Kohara Y."/>
            <person name="Kuroki Y."/>
            <person name="Lindquist E."/>
            <person name="Lucas S."/>
            <person name="Osoegawa K."/>
            <person name="Pennacchio L.A."/>
            <person name="Salamov A.A."/>
            <person name="Satou Y."/>
            <person name="Sauka-Spengler T."/>
            <person name="Schmutz J."/>
            <person name="Shin-I T."/>
            <person name="Toyoda A."/>
            <person name="Bronner-Fraser M."/>
            <person name="Fujiyama A."/>
            <person name="Holland L.Z."/>
            <person name="Holland P.W.H."/>
            <person name="Satoh N."/>
            <person name="Rokhsar D.S."/>
        </authorList>
    </citation>
    <scope>NUCLEOTIDE SEQUENCE [LARGE SCALE GENOMIC DNA]</scope>
    <source>
        <strain evidence="6">S238N-H82</strain>
        <tissue evidence="6">Testes</tissue>
    </source>
</reference>
<dbReference type="eggNOG" id="KOG1166">
    <property type="taxonomic scope" value="Eukaryota"/>
</dbReference>
<evidence type="ECO:0000313" key="6">
    <source>
        <dbReference type="EMBL" id="EEN66559.1"/>
    </source>
</evidence>
<dbReference type="EMBL" id="GG666475">
    <property type="protein sequence ID" value="EEN66559.1"/>
    <property type="molecule type" value="Genomic_DNA"/>
</dbReference>
<dbReference type="InterPro" id="IPR008271">
    <property type="entry name" value="Ser/Thr_kinase_AS"/>
</dbReference>
<gene>
    <name evidence="6" type="ORF">BRAFLDRAFT_168502</name>
</gene>
<dbReference type="GO" id="GO:0007094">
    <property type="term" value="P:mitotic spindle assembly checkpoint signaling"/>
    <property type="evidence" value="ECO:0007669"/>
    <property type="project" value="InterPro"/>
</dbReference>
<organism>
    <name type="scientific">Branchiostoma floridae</name>
    <name type="common">Florida lancelet</name>
    <name type="synonym">Amphioxus</name>
    <dbReference type="NCBI Taxonomy" id="7739"/>
    <lineage>
        <taxon>Eukaryota</taxon>
        <taxon>Metazoa</taxon>
        <taxon>Chordata</taxon>
        <taxon>Cephalochordata</taxon>
        <taxon>Leptocardii</taxon>
        <taxon>Amphioxiformes</taxon>
        <taxon>Branchiostomatidae</taxon>
        <taxon>Branchiostoma</taxon>
    </lineage>
</organism>
<dbReference type="STRING" id="7739.C3XYZ5"/>
<dbReference type="FunFam" id="1.10.510.10:FF:002473">
    <property type="match status" value="1"/>
</dbReference>
<dbReference type="GO" id="GO:0032991">
    <property type="term" value="C:protein-containing complex"/>
    <property type="evidence" value="ECO:0007669"/>
    <property type="project" value="UniProtKB-ARBA"/>
</dbReference>
<keyword evidence="3" id="KW-0995">Kinetochore</keyword>
<keyword evidence="2" id="KW-0158">Chromosome</keyword>
<dbReference type="SMART" id="SM00220">
    <property type="entry name" value="S_TKc"/>
    <property type="match status" value="1"/>
</dbReference>
<dbReference type="SUPFAM" id="SSF56112">
    <property type="entry name" value="Protein kinase-like (PK-like)"/>
    <property type="match status" value="1"/>
</dbReference>
<comment type="subcellular location">
    <subcellularLocation>
        <location evidence="1">Chromosome</location>
        <location evidence="1">Centromere</location>
        <location evidence="1">Kinetochore</location>
    </subcellularLocation>
</comment>
<name>C3XYZ5_BRAFL</name>
<feature type="domain" description="Protein kinase" evidence="5">
    <location>
        <begin position="1"/>
        <end position="211"/>
    </location>
</feature>
<dbReference type="InterPro" id="IPR015661">
    <property type="entry name" value="Bub1/Mad3"/>
</dbReference>
<evidence type="ECO:0000259" key="5">
    <source>
        <dbReference type="PROSITE" id="PS50011"/>
    </source>
</evidence>
<dbReference type="GO" id="GO:0005524">
    <property type="term" value="F:ATP binding"/>
    <property type="evidence" value="ECO:0007669"/>
    <property type="project" value="InterPro"/>
</dbReference>
<dbReference type="PROSITE" id="PS50011">
    <property type="entry name" value="PROTEIN_KINASE_DOM"/>
    <property type="match status" value="1"/>
</dbReference>
<evidence type="ECO:0000256" key="2">
    <source>
        <dbReference type="ARBA" id="ARBA00022454"/>
    </source>
</evidence>
<dbReference type="Gene3D" id="1.10.510.10">
    <property type="entry name" value="Transferase(Phosphotransferase) domain 1"/>
    <property type="match status" value="1"/>
</dbReference>
<keyword evidence="4" id="KW-0137">Centromere</keyword>
<evidence type="ECO:0000256" key="4">
    <source>
        <dbReference type="ARBA" id="ARBA00023328"/>
    </source>
</evidence>
<accession>C3XYZ5</accession>
<evidence type="ECO:0000256" key="3">
    <source>
        <dbReference type="ARBA" id="ARBA00022838"/>
    </source>
</evidence>
<sequence>PSQRPSLMSIDAMHVFSDGSVLVNEQHSCGSLLDIINMYRTAGKKMSEVMVVFYTLEILYIVEQLHRCHIIHADLKPDNFLIREGFDDKPECLFSGQLRGLKLIDFGISLDMELFPPNTTFRARTNTSAFQCIEMQTGKPWSYQADLYAIISTVHCMLFGEYMKVYYEGGRWKITQAPRRLVYLQKTHDPIWKRFFDAFLNYPSCEELPSL</sequence>
<dbReference type="InParanoid" id="C3XYZ5"/>
<dbReference type="PROSITE" id="PS00108">
    <property type="entry name" value="PROTEIN_KINASE_ST"/>
    <property type="match status" value="1"/>
</dbReference>
<dbReference type="PANTHER" id="PTHR14030:SF4">
    <property type="entry name" value="BUB1 KINASE, ISOFORM A-RELATED"/>
    <property type="match status" value="1"/>
</dbReference>
<dbReference type="Pfam" id="PF00069">
    <property type="entry name" value="Pkinase"/>
    <property type="match status" value="1"/>
</dbReference>
<proteinExistence type="predicted"/>
<protein>
    <recommendedName>
        <fullName evidence="5">Protein kinase domain-containing protein</fullName>
    </recommendedName>
</protein>
<dbReference type="PANTHER" id="PTHR14030">
    <property type="entry name" value="MITOTIC CHECKPOINT SERINE/THREONINE-PROTEIN KINASE BUB1"/>
    <property type="match status" value="1"/>
</dbReference>
<feature type="non-terminal residue" evidence="6">
    <location>
        <position position="211"/>
    </location>
</feature>
<evidence type="ECO:0000256" key="1">
    <source>
        <dbReference type="ARBA" id="ARBA00004629"/>
    </source>
</evidence>
<dbReference type="InterPro" id="IPR000719">
    <property type="entry name" value="Prot_kinase_dom"/>
</dbReference>
<feature type="non-terminal residue" evidence="6">
    <location>
        <position position="1"/>
    </location>
</feature>
<dbReference type="GO" id="GO:0000776">
    <property type="term" value="C:kinetochore"/>
    <property type="evidence" value="ECO:0007669"/>
    <property type="project" value="UniProtKB-KW"/>
</dbReference>
<dbReference type="InterPro" id="IPR011009">
    <property type="entry name" value="Kinase-like_dom_sf"/>
</dbReference>
<dbReference type="AlphaFoldDB" id="C3XYZ5"/>